<name>A0A0G0WIT9_9BACT</name>
<dbReference type="InterPro" id="IPR014284">
    <property type="entry name" value="RNA_pol_sigma-70_dom"/>
</dbReference>
<dbReference type="InterPro" id="IPR009042">
    <property type="entry name" value="RNA_pol_sigma70_r1_2"/>
</dbReference>
<evidence type="ECO:0000259" key="5">
    <source>
        <dbReference type="PROSITE" id="PS00715"/>
    </source>
</evidence>
<dbReference type="PANTHER" id="PTHR30603">
    <property type="entry name" value="RNA POLYMERASE SIGMA FACTOR RPO"/>
    <property type="match status" value="1"/>
</dbReference>
<dbReference type="NCBIfam" id="TIGR02937">
    <property type="entry name" value="sigma70-ECF"/>
    <property type="match status" value="1"/>
</dbReference>
<reference evidence="6 7" key="1">
    <citation type="journal article" date="2015" name="Nature">
        <title>rRNA introns, odd ribosomes, and small enigmatic genomes across a large radiation of phyla.</title>
        <authorList>
            <person name="Brown C.T."/>
            <person name="Hug L.A."/>
            <person name="Thomas B.C."/>
            <person name="Sharon I."/>
            <person name="Castelle C.J."/>
            <person name="Singh A."/>
            <person name="Wilkins M.J."/>
            <person name="Williams K.H."/>
            <person name="Banfield J.F."/>
        </authorList>
    </citation>
    <scope>NUCLEOTIDE SEQUENCE [LARGE SCALE GENOMIC DNA]</scope>
</reference>
<evidence type="ECO:0000256" key="3">
    <source>
        <dbReference type="ARBA" id="ARBA00023125"/>
    </source>
</evidence>
<gene>
    <name evidence="6" type="ORF">UU67_C0040G0013</name>
</gene>
<dbReference type="Pfam" id="PF04542">
    <property type="entry name" value="Sigma70_r2"/>
    <property type="match status" value="1"/>
</dbReference>
<dbReference type="InterPro" id="IPR000943">
    <property type="entry name" value="RNA_pol_sigma70"/>
</dbReference>
<dbReference type="InterPro" id="IPR007627">
    <property type="entry name" value="RNA_pol_sigma70_r2"/>
</dbReference>
<dbReference type="PANTHER" id="PTHR30603:SF47">
    <property type="entry name" value="RNA POLYMERASE SIGMA FACTOR SIGD, CHLOROPLASTIC"/>
    <property type="match status" value="1"/>
</dbReference>
<dbReference type="Gene3D" id="1.10.601.10">
    <property type="entry name" value="RNA Polymerase Primary Sigma Factor"/>
    <property type="match status" value="1"/>
</dbReference>
<dbReference type="PRINTS" id="PR00046">
    <property type="entry name" value="SIGMA70FCT"/>
</dbReference>
<dbReference type="PATRIC" id="fig|1618429.3.peg.804"/>
<dbReference type="AlphaFoldDB" id="A0A0G0WIT9"/>
<dbReference type="InterPro" id="IPR050239">
    <property type="entry name" value="Sigma-70_RNA_pol_init_factors"/>
</dbReference>
<dbReference type="GO" id="GO:0003677">
    <property type="term" value="F:DNA binding"/>
    <property type="evidence" value="ECO:0007669"/>
    <property type="project" value="UniProtKB-KW"/>
</dbReference>
<dbReference type="Pfam" id="PF00140">
    <property type="entry name" value="Sigma70_r1_2"/>
    <property type="match status" value="1"/>
</dbReference>
<feature type="domain" description="RNA polymerase sigma-70" evidence="5">
    <location>
        <begin position="89"/>
        <end position="102"/>
    </location>
</feature>
<dbReference type="GO" id="GO:0006352">
    <property type="term" value="P:DNA-templated transcription initiation"/>
    <property type="evidence" value="ECO:0007669"/>
    <property type="project" value="InterPro"/>
</dbReference>
<proteinExistence type="predicted"/>
<dbReference type="InterPro" id="IPR013325">
    <property type="entry name" value="RNA_pol_sigma_r2"/>
</dbReference>
<keyword evidence="3" id="KW-0238">DNA-binding</keyword>
<keyword evidence="1" id="KW-0805">Transcription regulation</keyword>
<dbReference type="Gene3D" id="1.20.140.160">
    <property type="match status" value="1"/>
</dbReference>
<evidence type="ECO:0000313" key="6">
    <source>
        <dbReference type="EMBL" id="KKS12824.1"/>
    </source>
</evidence>
<dbReference type="SUPFAM" id="SSF88946">
    <property type="entry name" value="Sigma2 domain of RNA polymerase sigma factors"/>
    <property type="match status" value="1"/>
</dbReference>
<organism evidence="6 7">
    <name type="scientific">Candidatus Daviesbacteria bacterium GW2011_GWB1_41_5</name>
    <dbReference type="NCBI Taxonomy" id="1618429"/>
    <lineage>
        <taxon>Bacteria</taxon>
        <taxon>Candidatus Daviesiibacteriota</taxon>
    </lineage>
</organism>
<dbReference type="PROSITE" id="PS00715">
    <property type="entry name" value="SIGMA70_1"/>
    <property type="match status" value="1"/>
</dbReference>
<protein>
    <submittedName>
        <fullName evidence="6">RNA polymerase sigma factor</fullName>
    </submittedName>
</protein>
<evidence type="ECO:0000313" key="7">
    <source>
        <dbReference type="Proteomes" id="UP000034753"/>
    </source>
</evidence>
<dbReference type="GO" id="GO:0016987">
    <property type="term" value="F:sigma factor activity"/>
    <property type="evidence" value="ECO:0007669"/>
    <property type="project" value="UniProtKB-KW"/>
</dbReference>
<keyword evidence="4" id="KW-0804">Transcription</keyword>
<evidence type="ECO:0000256" key="4">
    <source>
        <dbReference type="ARBA" id="ARBA00023163"/>
    </source>
</evidence>
<evidence type="ECO:0000256" key="1">
    <source>
        <dbReference type="ARBA" id="ARBA00023015"/>
    </source>
</evidence>
<dbReference type="Proteomes" id="UP000034753">
    <property type="component" value="Unassembled WGS sequence"/>
</dbReference>
<dbReference type="EMBL" id="LCBN01000040">
    <property type="protein sequence ID" value="KKS12824.1"/>
    <property type="molecule type" value="Genomic_DNA"/>
</dbReference>
<keyword evidence="2" id="KW-0731">Sigma factor</keyword>
<accession>A0A0G0WIT9</accession>
<evidence type="ECO:0000256" key="2">
    <source>
        <dbReference type="ARBA" id="ARBA00023082"/>
    </source>
</evidence>
<sequence length="300" mass="33991">MPKEIILEQYLEEIGRHPLLSAWQEIRLSKQIQWSKLLLKSPITSPQYKNKVTGIYERARTNLIESNLRLVVSIAKNNRHIGSSLNLLDLIQEGNIGLIRAVGKFDWRRGLRFSTYADRWIKQAIGRAIENTGNTIRIPNGKHLKIAALVKTESELDGSGQGTTEEGLAAKLKISVDKVRELKEVIILARTASFSKTVKTTRSTDTISLQDIIPDRDADLAEQAYQHTLADESRAFLAKILTEKEFRSFWSKAIHDLTFAQQGAIENIRYQAIACRHYNALRKIKEPQNLAIVKQIIGVI</sequence>
<comment type="caution">
    <text evidence="6">The sequence shown here is derived from an EMBL/GenBank/DDBJ whole genome shotgun (WGS) entry which is preliminary data.</text>
</comment>